<organism evidence="1 2">
    <name type="scientific">Aequorivita antarctica</name>
    <dbReference type="NCBI Taxonomy" id="153266"/>
    <lineage>
        <taxon>Bacteria</taxon>
        <taxon>Pseudomonadati</taxon>
        <taxon>Bacteroidota</taxon>
        <taxon>Flavobacteriia</taxon>
        <taxon>Flavobacteriales</taxon>
        <taxon>Flavobacteriaceae</taxon>
        <taxon>Aequorivita</taxon>
    </lineage>
</organism>
<dbReference type="OrthoDB" id="6796607at2"/>
<dbReference type="AlphaFoldDB" id="A0A5C6YUH0"/>
<name>A0A5C6YUH0_9FLAO</name>
<comment type="caution">
    <text evidence="1">The sequence shown here is derived from an EMBL/GenBank/DDBJ whole genome shotgun (WGS) entry which is preliminary data.</text>
</comment>
<evidence type="ECO:0000313" key="2">
    <source>
        <dbReference type="Proteomes" id="UP000321497"/>
    </source>
</evidence>
<dbReference type="EMBL" id="VORT01000033">
    <property type="protein sequence ID" value="TXD71207.1"/>
    <property type="molecule type" value="Genomic_DNA"/>
</dbReference>
<sequence>MKPNIFNIATKELNQDAFLTWLLQYSDKECKNTNVLLNTCGKEFISSLIQTQIPNFNEEIVNVEAGRQWQNIDVWATINEKYLIIIEDKTFSSFHSNQLARYKKIAVDWCLEKNYIEPICVYLKTGNESMRNLDFVVKQGFSIFKRQDFLKILEKYTEIKNDIFIDFKERLAKLEHSNNQYTNKIIGEWNGADWQGFYQFLEKEIGLINWHYVNNQNGGFWNAVLNWDYWDVFPVYLQIEQGNLCFKISTDPEELEMPENVTRSQIRNKIYHLITENAKKEGFDKIQRPDRFGHGKYMTVAIVKKHNWLGKKDDKIDTMEIAETLKKYKQFLKQTVEKNGLQHRI</sequence>
<dbReference type="Proteomes" id="UP000321497">
    <property type="component" value="Unassembled WGS sequence"/>
</dbReference>
<dbReference type="InterPro" id="IPR029470">
    <property type="entry name" value="PDDEXK_4"/>
</dbReference>
<dbReference type="Pfam" id="PF14281">
    <property type="entry name" value="PDDEXK_4"/>
    <property type="match status" value="1"/>
</dbReference>
<proteinExistence type="predicted"/>
<evidence type="ECO:0000313" key="1">
    <source>
        <dbReference type="EMBL" id="TXD71207.1"/>
    </source>
</evidence>
<accession>A0A5C6YUH0</accession>
<gene>
    <name evidence="1" type="ORF">ESU54_17595</name>
</gene>
<dbReference type="RefSeq" id="WP_111845839.1">
    <property type="nucleotide sequence ID" value="NZ_UEGI01000028.1"/>
</dbReference>
<keyword evidence="2" id="KW-1185">Reference proteome</keyword>
<protein>
    <submittedName>
        <fullName evidence="1">Nuclease</fullName>
    </submittedName>
</protein>
<reference evidence="1 2" key="1">
    <citation type="submission" date="2019-08" db="EMBL/GenBank/DDBJ databases">
        <title>Genome of Aequorivita antarctica SW49 (type strain).</title>
        <authorList>
            <person name="Bowman J.P."/>
        </authorList>
    </citation>
    <scope>NUCLEOTIDE SEQUENCE [LARGE SCALE GENOMIC DNA]</scope>
    <source>
        <strain evidence="1 2">SW49</strain>
    </source>
</reference>